<dbReference type="EMBL" id="JARYZI010000009">
    <property type="protein sequence ID" value="MDH8679033.1"/>
    <property type="molecule type" value="Genomic_DNA"/>
</dbReference>
<dbReference type="Proteomes" id="UP001158045">
    <property type="component" value="Unassembled WGS sequence"/>
</dbReference>
<feature type="transmembrane region" description="Helical" evidence="1">
    <location>
        <begin position="224"/>
        <end position="248"/>
    </location>
</feature>
<evidence type="ECO:0000259" key="2">
    <source>
        <dbReference type="Pfam" id="PF02517"/>
    </source>
</evidence>
<feature type="transmembrane region" description="Helical" evidence="1">
    <location>
        <begin position="46"/>
        <end position="69"/>
    </location>
</feature>
<accession>A0ABT6NF67</accession>
<evidence type="ECO:0000313" key="3">
    <source>
        <dbReference type="EMBL" id="MDH8679033.1"/>
    </source>
</evidence>
<feature type="transmembrane region" description="Helical" evidence="1">
    <location>
        <begin position="20"/>
        <end position="40"/>
    </location>
</feature>
<dbReference type="EC" id="3.4.-.-" evidence="3"/>
<keyword evidence="4" id="KW-1185">Reference proteome</keyword>
<feature type="domain" description="CAAX prenyl protease 2/Lysostaphin resistance protein A-like" evidence="2">
    <location>
        <begin position="149"/>
        <end position="234"/>
    </location>
</feature>
<feature type="transmembrane region" description="Helical" evidence="1">
    <location>
        <begin position="199"/>
        <end position="217"/>
    </location>
</feature>
<dbReference type="Pfam" id="PF02517">
    <property type="entry name" value="Rce1-like"/>
    <property type="match status" value="1"/>
</dbReference>
<dbReference type="InterPro" id="IPR003675">
    <property type="entry name" value="Rce1/LyrA-like_dom"/>
</dbReference>
<keyword evidence="1" id="KW-1133">Transmembrane helix</keyword>
<keyword evidence="1" id="KW-0812">Transmembrane</keyword>
<keyword evidence="3" id="KW-0482">Metalloprotease</keyword>
<keyword evidence="1" id="KW-0472">Membrane</keyword>
<protein>
    <submittedName>
        <fullName evidence="3">CPBP family intramembrane metalloprotease</fullName>
        <ecNumber evidence="3">3.4.-.-</ecNumber>
    </submittedName>
</protein>
<gene>
    <name evidence="3" type="ORF">QE109_12810</name>
</gene>
<evidence type="ECO:0000256" key="1">
    <source>
        <dbReference type="SAM" id="Phobius"/>
    </source>
</evidence>
<reference evidence="3 4" key="1">
    <citation type="submission" date="2023-04" db="EMBL/GenBank/DDBJ databases">
        <title>Fusibacter bizertensis strain WBS, isolated from littoral bottom sediments of the Arctic seas - biochemical and genomic analysis.</title>
        <authorList>
            <person name="Brioukhanov A.L."/>
        </authorList>
    </citation>
    <scope>NUCLEOTIDE SEQUENCE [LARGE SCALE GENOMIC DNA]</scope>
    <source>
        <strain evidence="3 4">WBS</strain>
    </source>
</reference>
<sequence>MYEKNKEINNFTQHKLIESIVLHLLPGLFLFMTFISLTPILQTHGIPPILTFSVLALITCGLELGIICIRESIPLRHIWGNILNQDKKLTKLKFVGLVLGFLVIATVLISVLSFFDQELLKLLHLPEWFVFDGLEDFTSSNKMLSYITVFAFLVITAFIVPIIEEIYFRGYLLQHMPIQSIYGAILNAFLFTIYHAYSFYSFFGIFGSSLILAVAYWKYGNIKLVITLHVIANTLTKLSIAFMVLQALV</sequence>
<keyword evidence="3" id="KW-0378">Hydrolase</keyword>
<comment type="caution">
    <text evidence="3">The sequence shown here is derived from an EMBL/GenBank/DDBJ whole genome shotgun (WGS) entry which is preliminary data.</text>
</comment>
<feature type="transmembrane region" description="Helical" evidence="1">
    <location>
        <begin position="143"/>
        <end position="163"/>
    </location>
</feature>
<proteinExistence type="predicted"/>
<evidence type="ECO:0000313" key="4">
    <source>
        <dbReference type="Proteomes" id="UP001158045"/>
    </source>
</evidence>
<keyword evidence="3" id="KW-0645">Protease</keyword>
<feature type="transmembrane region" description="Helical" evidence="1">
    <location>
        <begin position="94"/>
        <end position="115"/>
    </location>
</feature>
<name>A0ABT6NF67_9FIRM</name>
<dbReference type="GO" id="GO:0008237">
    <property type="term" value="F:metallopeptidase activity"/>
    <property type="evidence" value="ECO:0007669"/>
    <property type="project" value="UniProtKB-KW"/>
</dbReference>
<organism evidence="3 4">
    <name type="scientific">Fusibacter bizertensis</name>
    <dbReference type="NCBI Taxonomy" id="1488331"/>
    <lineage>
        <taxon>Bacteria</taxon>
        <taxon>Bacillati</taxon>
        <taxon>Bacillota</taxon>
        <taxon>Clostridia</taxon>
        <taxon>Eubacteriales</taxon>
        <taxon>Eubacteriales Family XII. Incertae Sedis</taxon>
        <taxon>Fusibacter</taxon>
    </lineage>
</organism>
<dbReference type="RefSeq" id="WP_281094929.1">
    <property type="nucleotide sequence ID" value="NZ_JARYZI010000009.1"/>
</dbReference>